<dbReference type="RefSeq" id="WP_086482414.1">
    <property type="nucleotide sequence ID" value="NZ_CP034302.1"/>
</dbReference>
<protein>
    <submittedName>
        <fullName evidence="2">DUF2726 domain-containing protein</fullName>
    </submittedName>
</protein>
<proteinExistence type="predicted"/>
<accession>A0AAX1G0I6</accession>
<name>A0AAX1G0I6_VIBPH</name>
<evidence type="ECO:0000313" key="3">
    <source>
        <dbReference type="Proteomes" id="UP000464718"/>
    </source>
</evidence>
<geneLocation type="plasmid" evidence="3">
    <name>pvpsd2016-3</name>
</geneLocation>
<dbReference type="Pfam" id="PF10881">
    <property type="entry name" value="DUF2726"/>
    <property type="match status" value="1"/>
</dbReference>
<feature type="domain" description="DUF2726" evidence="1">
    <location>
        <begin position="57"/>
        <end position="163"/>
    </location>
</feature>
<dbReference type="AlphaFoldDB" id="A0AAX1G0I6"/>
<reference evidence="2 3" key="1">
    <citation type="submission" date="2018-12" db="EMBL/GenBank/DDBJ databases">
        <title>Genomic insights into the evolutionary origins and pathogenicity of five Vibrio parahaemolyticus strains isolated from the shrimp with acute hepatopancreatic necrosis disease (AHPND).</title>
        <authorList>
            <person name="Yang Q."/>
            <person name="Dong X."/>
            <person name="Xie G."/>
            <person name="Fu S."/>
            <person name="Zou P."/>
            <person name="Sun J."/>
            <person name="Wang Y."/>
            <person name="Huang J."/>
        </authorList>
    </citation>
    <scope>NUCLEOTIDE SEQUENCE [LARGE SCALE GENOMIC DNA]</scope>
    <source>
        <strain evidence="2 3">20160303005-1</strain>
        <plasmid evidence="3">pvpsd2016-3</plasmid>
    </source>
</reference>
<evidence type="ECO:0000313" key="2">
    <source>
        <dbReference type="EMBL" id="QHH13171.1"/>
    </source>
</evidence>
<sequence>MELLLIGATLFVGWLIWGKDTPSKPFQYRPKQKNTNTYTPKSESHLSLVSRCDYQTQRIMSANEFKIFRLLQKKLKNSLYVFPQVALGEVLTSKEGHSAINAKRVDLLIVDHNGHAVAAVEFNGKGPNGHCQGNYAERDAVKYTALTKAKVKFISIDSVDEDRVEGALKLHGLLQ</sequence>
<gene>
    <name evidence="2" type="ORF">EHC69_28325</name>
</gene>
<dbReference type="EMBL" id="CP034302">
    <property type="protein sequence ID" value="QHH13171.1"/>
    <property type="molecule type" value="Genomic_DNA"/>
</dbReference>
<keyword evidence="2" id="KW-0614">Plasmid</keyword>
<evidence type="ECO:0000259" key="1">
    <source>
        <dbReference type="Pfam" id="PF10881"/>
    </source>
</evidence>
<dbReference type="InterPro" id="IPR024402">
    <property type="entry name" value="DUF2726"/>
</dbReference>
<dbReference type="Proteomes" id="UP000464718">
    <property type="component" value="Plasmid pvpsd2016-3"/>
</dbReference>
<organism evidence="2 3">
    <name type="scientific">Vibrio parahaemolyticus</name>
    <dbReference type="NCBI Taxonomy" id="670"/>
    <lineage>
        <taxon>Bacteria</taxon>
        <taxon>Pseudomonadati</taxon>
        <taxon>Pseudomonadota</taxon>
        <taxon>Gammaproteobacteria</taxon>
        <taxon>Vibrionales</taxon>
        <taxon>Vibrionaceae</taxon>
        <taxon>Vibrio</taxon>
    </lineage>
</organism>